<feature type="region of interest" description="Disordered" evidence="1">
    <location>
        <begin position="358"/>
        <end position="387"/>
    </location>
</feature>
<name>A0A1U7CK89_9BACT</name>
<evidence type="ECO:0000259" key="3">
    <source>
        <dbReference type="Pfam" id="PF07635"/>
    </source>
</evidence>
<feature type="compositionally biased region" description="Basic and acidic residues" evidence="1">
    <location>
        <begin position="358"/>
        <end position="370"/>
    </location>
</feature>
<dbReference type="STRING" id="1387353.BSF38_00747"/>
<reference evidence="5" key="1">
    <citation type="submission" date="2016-12" db="EMBL/GenBank/DDBJ databases">
        <title>Comparative genomics of four Isosphaeraceae planctomycetes: a common pool of plasmids and glycoside hydrolase genes.</title>
        <authorList>
            <person name="Ivanova A."/>
        </authorList>
    </citation>
    <scope>NUCLEOTIDE SEQUENCE [LARGE SCALE GENOMIC DNA]</scope>
    <source>
        <strain evidence="5">PX4</strain>
    </source>
</reference>
<sequence>MFMTLRPRALTGLLLAAAWFVSAPEHLSPFHGRAAAQEPFDEGDAPVQAGDAMQGDANGDDAPATGRRAATKKARRPRASTPTAKSARKPSTSPSAKTATAAKAKDQDKKSAGLSFAQDIAPILVANCVGCHREGQPGLNRGKLDLTTFENLMKGTTANKKVVLPGKPAESHMVLRIKGQEEPRMPQGGNNNGLAEDVIARIEGWVKAGATLDAGLDPKALIASYAASLDDVERSKLAKLSPKDRAAKIEAVGLERWKKANPKLKPEITPSDHFVLFSNMPKDRAASTLKAVEAQYGNLRRLLGPGPTEWVEKVSLYVFDDRKDYVEFVRTVQQGEVDSEEAGRGDLRTSEPYVVVADPHDAAGKDEPAARRRTTRRRGEDRDASGAGAKRSLVGLLTQHMAESAVLADGKSPRWLAAGVGLYLASQTERRADFYRTLRQTALEKYQQGWSTKTNEVLGDGNGVSPDEFLAISFGLVECLTSPQYREQFPALTKSLRQGGDKLDEVLKDAYGVTREEFFNATGEWVAAAYGNDQ</sequence>
<evidence type="ECO:0000313" key="4">
    <source>
        <dbReference type="EMBL" id="APW59327.1"/>
    </source>
</evidence>
<evidence type="ECO:0000313" key="5">
    <source>
        <dbReference type="Proteomes" id="UP000186309"/>
    </source>
</evidence>
<dbReference type="KEGG" id="pbor:BSF38_00747"/>
<evidence type="ECO:0000256" key="1">
    <source>
        <dbReference type="SAM" id="MobiDB-lite"/>
    </source>
</evidence>
<feature type="signal peptide" evidence="2">
    <location>
        <begin position="1"/>
        <end position="23"/>
    </location>
</feature>
<keyword evidence="5" id="KW-1185">Reference proteome</keyword>
<keyword evidence="2" id="KW-0732">Signal</keyword>
<feature type="region of interest" description="Disordered" evidence="1">
    <location>
        <begin position="38"/>
        <end position="110"/>
    </location>
</feature>
<feature type="domain" description="Cytochrome C Planctomycete-type" evidence="3">
    <location>
        <begin position="128"/>
        <end position="186"/>
    </location>
</feature>
<feature type="chain" id="PRO_5012979194" description="Cytochrome C Planctomycete-type domain-containing protein" evidence="2">
    <location>
        <begin position="24"/>
        <end position="534"/>
    </location>
</feature>
<gene>
    <name evidence="4" type="ORF">BSF38_00747</name>
</gene>
<dbReference type="EMBL" id="CP019082">
    <property type="protein sequence ID" value="APW59327.1"/>
    <property type="molecule type" value="Genomic_DNA"/>
</dbReference>
<dbReference type="InterPro" id="IPR011429">
    <property type="entry name" value="Cyt_c_Planctomycete-type"/>
</dbReference>
<organism evidence="4 5">
    <name type="scientific">Paludisphaera borealis</name>
    <dbReference type="NCBI Taxonomy" id="1387353"/>
    <lineage>
        <taxon>Bacteria</taxon>
        <taxon>Pseudomonadati</taxon>
        <taxon>Planctomycetota</taxon>
        <taxon>Planctomycetia</taxon>
        <taxon>Isosphaerales</taxon>
        <taxon>Isosphaeraceae</taxon>
        <taxon>Paludisphaera</taxon>
    </lineage>
</organism>
<dbReference type="Proteomes" id="UP000186309">
    <property type="component" value="Chromosome"/>
</dbReference>
<feature type="compositionally biased region" description="Basic residues" evidence="1">
    <location>
        <begin position="69"/>
        <end position="78"/>
    </location>
</feature>
<feature type="compositionally biased region" description="Low complexity" evidence="1">
    <location>
        <begin position="89"/>
        <end position="102"/>
    </location>
</feature>
<dbReference type="PANTHER" id="PTHR35889">
    <property type="entry name" value="CYCLOINULO-OLIGOSACCHARIDE FRUCTANOTRANSFERASE-RELATED"/>
    <property type="match status" value="1"/>
</dbReference>
<evidence type="ECO:0000256" key="2">
    <source>
        <dbReference type="SAM" id="SignalP"/>
    </source>
</evidence>
<dbReference type="PANTHER" id="PTHR35889:SF3">
    <property type="entry name" value="F-BOX DOMAIN-CONTAINING PROTEIN"/>
    <property type="match status" value="1"/>
</dbReference>
<dbReference type="Pfam" id="PF07635">
    <property type="entry name" value="PSCyt1"/>
    <property type="match status" value="1"/>
</dbReference>
<accession>A0A1U7CK89</accession>
<proteinExistence type="predicted"/>
<dbReference type="AlphaFoldDB" id="A0A1U7CK89"/>
<protein>
    <recommendedName>
        <fullName evidence="3">Cytochrome C Planctomycete-type domain-containing protein</fullName>
    </recommendedName>
</protein>